<dbReference type="AlphaFoldDB" id="A0A841L117"/>
<dbReference type="InterPro" id="IPR046373">
    <property type="entry name" value="Acyl-CoA_Oxase/DH_mid-dom_sf"/>
</dbReference>
<proteinExistence type="predicted"/>
<dbReference type="Gene3D" id="1.10.540.10">
    <property type="entry name" value="Acyl-CoA dehydrogenase/oxidase, N-terminal domain"/>
    <property type="match status" value="1"/>
</dbReference>
<gene>
    <name evidence="3" type="ORF">FHS79_000263</name>
</gene>
<dbReference type="Pfam" id="PF08028">
    <property type="entry name" value="Acyl-CoA_dh_2"/>
    <property type="match status" value="1"/>
</dbReference>
<dbReference type="Gene3D" id="1.20.140.10">
    <property type="entry name" value="Butyryl-CoA Dehydrogenase, subunit A, domain 3"/>
    <property type="match status" value="1"/>
</dbReference>
<dbReference type="Gene3D" id="2.40.110.10">
    <property type="entry name" value="Butyryl-CoA Dehydrogenase, subunit A, domain 2"/>
    <property type="match status" value="1"/>
</dbReference>
<feature type="domain" description="Acyl-CoA dehydrogenase C-terminal" evidence="2">
    <location>
        <begin position="250"/>
        <end position="345"/>
    </location>
</feature>
<name>A0A841L117_9SPHN</name>
<reference evidence="3 4" key="1">
    <citation type="submission" date="2020-08" db="EMBL/GenBank/DDBJ databases">
        <title>Genomic Encyclopedia of Type Strains, Phase IV (KMG-IV): sequencing the most valuable type-strain genomes for metagenomic binning, comparative biology and taxonomic classification.</title>
        <authorList>
            <person name="Goeker M."/>
        </authorList>
    </citation>
    <scope>NUCLEOTIDE SEQUENCE [LARGE SCALE GENOMIC DNA]</scope>
    <source>
        <strain evidence="3 4">DSM 102189</strain>
    </source>
</reference>
<dbReference type="GO" id="GO:0050660">
    <property type="term" value="F:flavin adenine dinucleotide binding"/>
    <property type="evidence" value="ECO:0007669"/>
    <property type="project" value="InterPro"/>
</dbReference>
<dbReference type="Proteomes" id="UP000538147">
    <property type="component" value="Unassembled WGS sequence"/>
</dbReference>
<evidence type="ECO:0000259" key="2">
    <source>
        <dbReference type="Pfam" id="PF08028"/>
    </source>
</evidence>
<evidence type="ECO:0000313" key="3">
    <source>
        <dbReference type="EMBL" id="MBB6226110.1"/>
    </source>
</evidence>
<comment type="caution">
    <text evidence="3">The sequence shown here is derived from an EMBL/GenBank/DDBJ whole genome shotgun (WGS) entry which is preliminary data.</text>
</comment>
<dbReference type="GO" id="GO:0016627">
    <property type="term" value="F:oxidoreductase activity, acting on the CH-CH group of donors"/>
    <property type="evidence" value="ECO:0007669"/>
    <property type="project" value="InterPro"/>
</dbReference>
<evidence type="ECO:0000313" key="4">
    <source>
        <dbReference type="Proteomes" id="UP000538147"/>
    </source>
</evidence>
<organism evidence="3 4">
    <name type="scientific">Polymorphobacter multimanifer</name>
    <dbReference type="NCBI Taxonomy" id="1070431"/>
    <lineage>
        <taxon>Bacteria</taxon>
        <taxon>Pseudomonadati</taxon>
        <taxon>Pseudomonadota</taxon>
        <taxon>Alphaproteobacteria</taxon>
        <taxon>Sphingomonadales</taxon>
        <taxon>Sphingosinicellaceae</taxon>
        <taxon>Polymorphobacter</taxon>
    </lineage>
</organism>
<dbReference type="InterPro" id="IPR013107">
    <property type="entry name" value="Acyl-CoA_DH_C"/>
</dbReference>
<dbReference type="InterPro" id="IPR036250">
    <property type="entry name" value="AcylCo_DH-like_C"/>
</dbReference>
<dbReference type="SUPFAM" id="SSF56645">
    <property type="entry name" value="Acyl-CoA dehydrogenase NM domain-like"/>
    <property type="match status" value="1"/>
</dbReference>
<sequence length="375" mass="39571">MLNHAPVAPVPAAPPGPVAAACHVAALAYELAPARDCDGCVLDREVASLAVEGLLHAPLPARLGGTGLGMDSATAPAMRDVLRIIGGGSLSLGRLYEGHVNAVRLVTRFGTAAQLQLLANEAAAGRLSAVWNAQTGLGVTLADRRLAGSKIYTSGTGMVRRPLLTAGTPQGVLMLLADVQAARNDLSSWTPLGMRASLTGSVDFTGIAVGDAEIVGEAGDYYCSPHFAGGAWRVLAVQLGSIERLVSLYRSQMVDRNRTEDPVQRARFGEAVAALETARLWTAGAAAIAEDARRPGDEIDAFVNLARHGFERAALDVIERVQRGIGLSTMLRPNPIERIVRDLATYLRQPFPDAALDSAAIWALAERPMHRDIGE</sequence>
<dbReference type="EMBL" id="JACIIV010000002">
    <property type="protein sequence ID" value="MBB6226110.1"/>
    <property type="molecule type" value="Genomic_DNA"/>
</dbReference>
<dbReference type="RefSeq" id="WP_184194206.1">
    <property type="nucleotide sequence ID" value="NZ_JACIIV010000002.1"/>
</dbReference>
<evidence type="ECO:0000256" key="1">
    <source>
        <dbReference type="ARBA" id="ARBA00023002"/>
    </source>
</evidence>
<accession>A0A841L117</accession>
<protein>
    <submittedName>
        <fullName evidence="3">Alkylation response protein AidB-like acyl-CoA dehydrogenase</fullName>
    </submittedName>
</protein>
<dbReference type="SUPFAM" id="SSF47203">
    <property type="entry name" value="Acyl-CoA dehydrogenase C-terminal domain-like"/>
    <property type="match status" value="1"/>
</dbReference>
<keyword evidence="1" id="KW-0560">Oxidoreductase</keyword>
<keyword evidence="4" id="KW-1185">Reference proteome</keyword>
<dbReference type="InterPro" id="IPR009100">
    <property type="entry name" value="AcylCoA_DH/oxidase_NM_dom_sf"/>
</dbReference>
<dbReference type="InterPro" id="IPR037069">
    <property type="entry name" value="AcylCoA_DH/ox_N_sf"/>
</dbReference>